<evidence type="ECO:0000313" key="2">
    <source>
        <dbReference type="EMBL" id="GBP28577.1"/>
    </source>
</evidence>
<evidence type="ECO:0008006" key="4">
    <source>
        <dbReference type="Google" id="ProtNLM"/>
    </source>
</evidence>
<protein>
    <recommendedName>
        <fullName evidence="4">Secreted protein</fullName>
    </recommendedName>
</protein>
<proteinExistence type="predicted"/>
<comment type="caution">
    <text evidence="2">The sequence shown here is derived from an EMBL/GenBank/DDBJ whole genome shotgun (WGS) entry which is preliminary data.</text>
</comment>
<keyword evidence="3" id="KW-1185">Reference proteome</keyword>
<feature type="chain" id="PRO_5020034779" description="Secreted protein" evidence="1">
    <location>
        <begin position="21"/>
        <end position="90"/>
    </location>
</feature>
<keyword evidence="1" id="KW-0732">Signal</keyword>
<dbReference type="AlphaFoldDB" id="A0A4C1URD0"/>
<organism evidence="2 3">
    <name type="scientific">Eumeta variegata</name>
    <name type="common">Bagworm moth</name>
    <name type="synonym">Eumeta japonica</name>
    <dbReference type="NCBI Taxonomy" id="151549"/>
    <lineage>
        <taxon>Eukaryota</taxon>
        <taxon>Metazoa</taxon>
        <taxon>Ecdysozoa</taxon>
        <taxon>Arthropoda</taxon>
        <taxon>Hexapoda</taxon>
        <taxon>Insecta</taxon>
        <taxon>Pterygota</taxon>
        <taxon>Neoptera</taxon>
        <taxon>Endopterygota</taxon>
        <taxon>Lepidoptera</taxon>
        <taxon>Glossata</taxon>
        <taxon>Ditrysia</taxon>
        <taxon>Tineoidea</taxon>
        <taxon>Psychidae</taxon>
        <taxon>Oiketicinae</taxon>
        <taxon>Eumeta</taxon>
    </lineage>
</organism>
<feature type="signal peptide" evidence="1">
    <location>
        <begin position="1"/>
        <end position="20"/>
    </location>
</feature>
<sequence>MQNIVHISLQFACMFVKSHAVVNLATAIKWTDSTGRREVTAFVVAPRPASEHSCAPLLPTPTSISPLFLSINPLPLSSDILFLSKRPETH</sequence>
<accession>A0A4C1URD0</accession>
<name>A0A4C1URD0_EUMVA</name>
<reference evidence="2 3" key="1">
    <citation type="journal article" date="2019" name="Commun. Biol.">
        <title>The bagworm genome reveals a unique fibroin gene that provides high tensile strength.</title>
        <authorList>
            <person name="Kono N."/>
            <person name="Nakamura H."/>
            <person name="Ohtoshi R."/>
            <person name="Tomita M."/>
            <person name="Numata K."/>
            <person name="Arakawa K."/>
        </authorList>
    </citation>
    <scope>NUCLEOTIDE SEQUENCE [LARGE SCALE GENOMIC DNA]</scope>
</reference>
<evidence type="ECO:0000256" key="1">
    <source>
        <dbReference type="SAM" id="SignalP"/>
    </source>
</evidence>
<dbReference type="Proteomes" id="UP000299102">
    <property type="component" value="Unassembled WGS sequence"/>
</dbReference>
<dbReference type="EMBL" id="BGZK01000208">
    <property type="protein sequence ID" value="GBP28577.1"/>
    <property type="molecule type" value="Genomic_DNA"/>
</dbReference>
<evidence type="ECO:0000313" key="3">
    <source>
        <dbReference type="Proteomes" id="UP000299102"/>
    </source>
</evidence>
<gene>
    <name evidence="2" type="ORF">EVAR_23042_1</name>
</gene>